<evidence type="ECO:0000259" key="2">
    <source>
        <dbReference type="Pfam" id="PF13406"/>
    </source>
</evidence>
<dbReference type="PANTHER" id="PTHR30163:SF9">
    <property type="entry name" value="MEMBRANE-BOUND LYTIC MUREIN TRANSGLYCOSYLASE B"/>
    <property type="match status" value="1"/>
</dbReference>
<reference evidence="3 4" key="1">
    <citation type="submission" date="2019-08" db="EMBL/GenBank/DDBJ databases">
        <title>Complete genome sequence of Kushneria sp. YCWA18, a halophilic phosphate-solubilizing bacterium isolated from Daqiao saltern in China.</title>
        <authorList>
            <person name="Du G.-X."/>
            <person name="Qu L.-Y."/>
        </authorList>
    </citation>
    <scope>NUCLEOTIDE SEQUENCE [LARGE SCALE GENOMIC DNA]</scope>
    <source>
        <strain evidence="3 4">YCWA18</strain>
    </source>
</reference>
<organism evidence="3 4">
    <name type="scientific">Kushneria phosphatilytica</name>
    <dbReference type="NCBI Taxonomy" id="657387"/>
    <lineage>
        <taxon>Bacteria</taxon>
        <taxon>Pseudomonadati</taxon>
        <taxon>Pseudomonadota</taxon>
        <taxon>Gammaproteobacteria</taxon>
        <taxon>Oceanospirillales</taxon>
        <taxon>Halomonadaceae</taxon>
        <taxon>Kushneria</taxon>
    </lineage>
</organism>
<dbReference type="KEGG" id="kuy:FY550_07110"/>
<dbReference type="AlphaFoldDB" id="A0A5C1A3G3"/>
<dbReference type="Proteomes" id="UP000322553">
    <property type="component" value="Chromosome"/>
</dbReference>
<name>A0A5C1A3G3_9GAMM</name>
<protein>
    <submittedName>
        <fullName evidence="3">Lytic murein transglycosylase B</fullName>
    </submittedName>
</protein>
<dbReference type="OrthoDB" id="9772911at2"/>
<sequence length="319" mass="35715">MPATGQAAQDFDPASHPKVEQMIEHLSSQGLDRKALIRAMDDATHQQSIIDAISRPAEGRLSWEKYRNIFIQPSRVSAGVQFIIDHRQAMQRAEDRYGVEPEVIAAIIGVETFYGRHKGSYRVIDSLSTLAFDYPKRADFFRGELEAYLTLTLQQGLDPLSLKGSYAGAMGYPQFIPTSYQAYAVDFDNDGIRDLWHEPVDAIGSVANYLAEHGWQHGKPIMIPAAVDGSPNQQIDFNAVSTPDQPVSRFEQMGLRPKKSLSADTKVMPLALDFEDGHKRYAFGLNNFYVITRYNHSHLYAAAVTTLAERIHAELARDN</sequence>
<dbReference type="InterPro" id="IPR031304">
    <property type="entry name" value="SLT_2"/>
</dbReference>
<feature type="domain" description="Transglycosylase SLT" evidence="2">
    <location>
        <begin position="16"/>
        <end position="309"/>
    </location>
</feature>
<evidence type="ECO:0000256" key="1">
    <source>
        <dbReference type="PIRSR" id="PIRSR611757-1"/>
    </source>
</evidence>
<dbReference type="Gene3D" id="1.10.530.10">
    <property type="match status" value="1"/>
</dbReference>
<dbReference type="FunFam" id="1.10.8.350:FF:000001">
    <property type="entry name" value="Lytic murein transglycosylase B"/>
    <property type="match status" value="1"/>
</dbReference>
<dbReference type="InterPro" id="IPR043426">
    <property type="entry name" value="MltB-like"/>
</dbReference>
<dbReference type="Pfam" id="PF13406">
    <property type="entry name" value="SLT_2"/>
    <property type="match status" value="1"/>
</dbReference>
<dbReference type="GO" id="GO:0009253">
    <property type="term" value="P:peptidoglycan catabolic process"/>
    <property type="evidence" value="ECO:0007669"/>
    <property type="project" value="TreeGrafter"/>
</dbReference>
<evidence type="ECO:0000313" key="3">
    <source>
        <dbReference type="EMBL" id="QEL12776.1"/>
    </source>
</evidence>
<dbReference type="EMBL" id="CP043420">
    <property type="protein sequence ID" value="QEL12776.1"/>
    <property type="molecule type" value="Genomic_DNA"/>
</dbReference>
<dbReference type="SUPFAM" id="SSF53955">
    <property type="entry name" value="Lysozyme-like"/>
    <property type="match status" value="1"/>
</dbReference>
<dbReference type="InterPro" id="IPR023346">
    <property type="entry name" value="Lysozyme-like_dom_sf"/>
</dbReference>
<dbReference type="Gene3D" id="1.10.8.350">
    <property type="entry name" value="Bacterial muramidase"/>
    <property type="match status" value="1"/>
</dbReference>
<proteinExistence type="predicted"/>
<feature type="active site" evidence="1">
    <location>
        <position position="111"/>
    </location>
</feature>
<gene>
    <name evidence="3" type="primary">mltB</name>
    <name evidence="3" type="ORF">FY550_07110</name>
</gene>
<accession>A0A5C1A3G3</accession>
<evidence type="ECO:0000313" key="4">
    <source>
        <dbReference type="Proteomes" id="UP000322553"/>
    </source>
</evidence>
<dbReference type="GO" id="GO:0008933">
    <property type="term" value="F:peptidoglycan lytic transglycosylase activity"/>
    <property type="evidence" value="ECO:0007669"/>
    <property type="project" value="TreeGrafter"/>
</dbReference>
<dbReference type="PANTHER" id="PTHR30163">
    <property type="entry name" value="MEMBRANE-BOUND LYTIC MUREIN TRANSGLYCOSYLASE B"/>
    <property type="match status" value="1"/>
</dbReference>
<dbReference type="InterPro" id="IPR011757">
    <property type="entry name" value="Lytic_transglycosylase_MltB"/>
</dbReference>
<dbReference type="NCBIfam" id="TIGR02282">
    <property type="entry name" value="MltB"/>
    <property type="match status" value="1"/>
</dbReference>
<keyword evidence="4" id="KW-1185">Reference proteome</keyword>
<dbReference type="CDD" id="cd13399">
    <property type="entry name" value="Slt35-like"/>
    <property type="match status" value="1"/>
</dbReference>